<dbReference type="EMBL" id="JASNWA010000009">
    <property type="protein sequence ID" value="KAK3169307.1"/>
    <property type="molecule type" value="Genomic_DNA"/>
</dbReference>
<gene>
    <name evidence="1" type="ORF">OEA41_008690</name>
</gene>
<sequence>MELQGRDRSKIIYTETTAPLYGGDEGLYGFSVDVGTVDPKKLRWFAAILAPGSGFRVTPHQSPWTLATQTPPFSIKFEEKICKVLLDVEVLALICARRAPNVAFLSIGAAISGLMPKILVQVKTAQPPLEQHAYAWTGVPQSLDIAGEGAYYETYSEEEYIKRSNCWRLRKLPPLIHNGLHYKIGPFTPWEPPGRGLLKNSPLRVQRIATDMLWHIEVRRGALATGADSKMTWEEICRLSTSFKPFALKRVTSFTTCNFLATKTRLYIAVGP</sequence>
<evidence type="ECO:0000313" key="2">
    <source>
        <dbReference type="Proteomes" id="UP001276659"/>
    </source>
</evidence>
<dbReference type="AlphaFoldDB" id="A0AAD9Z2W8"/>
<evidence type="ECO:0000313" key="1">
    <source>
        <dbReference type="EMBL" id="KAK3169307.1"/>
    </source>
</evidence>
<keyword evidence="2" id="KW-1185">Reference proteome</keyword>
<protein>
    <submittedName>
        <fullName evidence="1">Uncharacterized protein</fullName>
    </submittedName>
</protein>
<dbReference type="Proteomes" id="UP001276659">
    <property type="component" value="Unassembled WGS sequence"/>
</dbReference>
<proteinExistence type="predicted"/>
<name>A0AAD9Z2W8_9LECA</name>
<comment type="caution">
    <text evidence="1">The sequence shown here is derived from an EMBL/GenBank/DDBJ whole genome shotgun (WGS) entry which is preliminary data.</text>
</comment>
<reference evidence="1" key="1">
    <citation type="submission" date="2022-11" db="EMBL/GenBank/DDBJ databases">
        <title>Chromosomal genome sequence assembly and mating type (MAT) locus characterization of the leprose asexual lichenized fungus Lepraria neglecta (Nyl.) Erichsen.</title>
        <authorList>
            <person name="Allen J.L."/>
            <person name="Pfeffer B."/>
        </authorList>
    </citation>
    <scope>NUCLEOTIDE SEQUENCE</scope>
    <source>
        <strain evidence="1">Allen 5258</strain>
    </source>
</reference>
<accession>A0AAD9Z2W8</accession>
<organism evidence="1 2">
    <name type="scientific">Lepraria neglecta</name>
    <dbReference type="NCBI Taxonomy" id="209136"/>
    <lineage>
        <taxon>Eukaryota</taxon>
        <taxon>Fungi</taxon>
        <taxon>Dikarya</taxon>
        <taxon>Ascomycota</taxon>
        <taxon>Pezizomycotina</taxon>
        <taxon>Lecanoromycetes</taxon>
        <taxon>OSLEUM clade</taxon>
        <taxon>Lecanoromycetidae</taxon>
        <taxon>Lecanorales</taxon>
        <taxon>Lecanorineae</taxon>
        <taxon>Stereocaulaceae</taxon>
        <taxon>Lepraria</taxon>
    </lineage>
</organism>